<dbReference type="InterPro" id="IPR040243">
    <property type="entry name" value="Steroid_recept_RNA_1"/>
</dbReference>
<reference evidence="5" key="1">
    <citation type="submission" date="2021-02" db="EMBL/GenBank/DDBJ databases">
        <authorList>
            <person name="Nowell W R."/>
        </authorList>
    </citation>
    <scope>NUCLEOTIDE SEQUENCE</scope>
</reference>
<organism evidence="5 8">
    <name type="scientific">Didymodactylos carnosus</name>
    <dbReference type="NCBI Taxonomy" id="1234261"/>
    <lineage>
        <taxon>Eukaryota</taxon>
        <taxon>Metazoa</taxon>
        <taxon>Spiralia</taxon>
        <taxon>Gnathifera</taxon>
        <taxon>Rotifera</taxon>
        <taxon>Eurotatoria</taxon>
        <taxon>Bdelloidea</taxon>
        <taxon>Philodinida</taxon>
        <taxon>Philodinidae</taxon>
        <taxon>Didymodactylos</taxon>
    </lineage>
</organism>
<evidence type="ECO:0000313" key="7">
    <source>
        <dbReference type="EMBL" id="CAF3640225.1"/>
    </source>
</evidence>
<dbReference type="Proteomes" id="UP000682733">
    <property type="component" value="Unassembled WGS sequence"/>
</dbReference>
<feature type="region of interest" description="Disordered" evidence="1">
    <location>
        <begin position="177"/>
        <end position="196"/>
    </location>
</feature>
<keyword evidence="2" id="KW-0812">Transmembrane</keyword>
<dbReference type="Proteomes" id="UP000663829">
    <property type="component" value="Unassembled WGS sequence"/>
</dbReference>
<proteinExistence type="predicted"/>
<dbReference type="EMBL" id="CAJNOQ010000934">
    <property type="protein sequence ID" value="CAF0852623.1"/>
    <property type="molecule type" value="Genomic_DNA"/>
</dbReference>
<dbReference type="PANTHER" id="PTHR18834">
    <property type="entry name" value="STEROID RECEPTOR RNA ACTIVATOR 1"/>
    <property type="match status" value="1"/>
</dbReference>
<dbReference type="Proteomes" id="UP000677228">
    <property type="component" value="Unassembled WGS sequence"/>
</dbReference>
<evidence type="ECO:0000256" key="2">
    <source>
        <dbReference type="SAM" id="Phobius"/>
    </source>
</evidence>
<dbReference type="InterPro" id="IPR009917">
    <property type="entry name" value="SRA1/Sec31"/>
</dbReference>
<protein>
    <recommendedName>
        <fullName evidence="3">SRA1/Sec31 domain-containing protein</fullName>
    </recommendedName>
</protein>
<dbReference type="Pfam" id="PF07304">
    <property type="entry name" value="SRA1"/>
    <property type="match status" value="1"/>
</dbReference>
<dbReference type="AlphaFoldDB" id="A0A813W5C5"/>
<dbReference type="PANTHER" id="PTHR18834:SF2">
    <property type="entry name" value="STEROID RECEPTOR RNA ACTIVATOR 1"/>
    <property type="match status" value="1"/>
</dbReference>
<dbReference type="GO" id="GO:0003713">
    <property type="term" value="F:transcription coactivator activity"/>
    <property type="evidence" value="ECO:0007669"/>
    <property type="project" value="InterPro"/>
</dbReference>
<keyword evidence="2" id="KW-0472">Membrane</keyword>
<comment type="caution">
    <text evidence="5">The sequence shown here is derived from an EMBL/GenBank/DDBJ whole genome shotgun (WGS) entry which is preliminary data.</text>
</comment>
<dbReference type="EMBL" id="CAJNOK010000698">
    <property type="protein sequence ID" value="CAF0769734.1"/>
    <property type="molecule type" value="Genomic_DNA"/>
</dbReference>
<evidence type="ECO:0000313" key="4">
    <source>
        <dbReference type="EMBL" id="CAF0769734.1"/>
    </source>
</evidence>
<evidence type="ECO:0000313" key="6">
    <source>
        <dbReference type="EMBL" id="CAF3550470.1"/>
    </source>
</evidence>
<dbReference type="OrthoDB" id="10019078at2759"/>
<dbReference type="EMBL" id="CAJOBA010000698">
    <property type="protein sequence ID" value="CAF3550470.1"/>
    <property type="molecule type" value="Genomic_DNA"/>
</dbReference>
<dbReference type="EMBL" id="CAJOBC010000934">
    <property type="protein sequence ID" value="CAF3640225.1"/>
    <property type="molecule type" value="Genomic_DNA"/>
</dbReference>
<gene>
    <name evidence="5" type="ORF">GPM918_LOCUS6153</name>
    <name evidence="4" type="ORF">OVA965_LOCUS3018</name>
    <name evidence="7" type="ORF">SRO942_LOCUS6153</name>
    <name evidence="6" type="ORF">TMI583_LOCUS3017</name>
</gene>
<evidence type="ECO:0000259" key="3">
    <source>
        <dbReference type="Pfam" id="PF07304"/>
    </source>
</evidence>
<feature type="transmembrane region" description="Helical" evidence="2">
    <location>
        <begin position="149"/>
        <end position="170"/>
    </location>
</feature>
<evidence type="ECO:0000256" key="1">
    <source>
        <dbReference type="SAM" id="MobiDB-lite"/>
    </source>
</evidence>
<dbReference type="Gene3D" id="1.20.940.10">
    <property type="entry name" value="Functional domain of the splicing factor Prp18"/>
    <property type="match status" value="1"/>
</dbReference>
<dbReference type="Proteomes" id="UP000681722">
    <property type="component" value="Unassembled WGS sequence"/>
</dbReference>
<name>A0A813W5C5_9BILA</name>
<evidence type="ECO:0000313" key="8">
    <source>
        <dbReference type="Proteomes" id="UP000663829"/>
    </source>
</evidence>
<dbReference type="GO" id="GO:0006357">
    <property type="term" value="P:regulation of transcription by RNA polymerase II"/>
    <property type="evidence" value="ECO:0007669"/>
    <property type="project" value="InterPro"/>
</dbReference>
<keyword evidence="2" id="KW-1133">Transmembrane helix</keyword>
<accession>A0A813W5C5</accession>
<sequence>MNFFSEQISTYLPQGFRPLPRVIESNFFIAPQPKKGADSVLSLTSPVEADSMSMLKTVLTKLSILPKASAVRASSSHAVDHHHVPAYEKINLWRTPYKGDDDTITQVKSRKGALDNYVERRTRRIQELQLHWLRHPEREVYLMFERDKIILSFYALSFILVLFATAKVGYDQMKKKDRLKRIQPPPPPPSTVTSHTNYVKSAEETKTNSIDEITEQFNQQFKKLEDAEIERKILDDITKKFQILVDDWKQNKLTLSTKEKLSELFENLDHNLGLAFDLHVGLVRNSGAEVVRFIVGIKRLIQELQRISTLSENTTNKSNEVSPN</sequence>
<dbReference type="GO" id="GO:0005634">
    <property type="term" value="C:nucleus"/>
    <property type="evidence" value="ECO:0007669"/>
    <property type="project" value="TreeGrafter"/>
</dbReference>
<feature type="domain" description="SRA1/Sec31" evidence="3">
    <location>
        <begin position="183"/>
        <end position="314"/>
    </location>
</feature>
<keyword evidence="8" id="KW-1185">Reference proteome</keyword>
<evidence type="ECO:0000313" key="5">
    <source>
        <dbReference type="EMBL" id="CAF0852623.1"/>
    </source>
</evidence>